<reference evidence="3" key="1">
    <citation type="submission" date="2023-09" db="UniProtKB">
        <authorList>
            <consortium name="Ensembl"/>
        </authorList>
    </citation>
    <scope>IDENTIFICATION</scope>
</reference>
<dbReference type="InterPro" id="IPR001254">
    <property type="entry name" value="Trypsin_dom"/>
</dbReference>
<keyword evidence="1" id="KW-1015">Disulfide bond</keyword>
<sequence length="204" mass="22638">FRNPAQSQTVSPTWDPPPSKSRIIGGWKCEKQSQPWQVAVSSQGFAMCGGVLVHPQWVLTAAHCIRKKPSSHKDSSHDLMFLHLSEPANITDTVRVLDLPPEEPELGSCRFASGWGSIHPHEVLFPRTLQCVDLNLMSNDVCEKAYSEKVTEFMLCAGRWKGGKDTCGVSHPHPLPPLFTALNGSLVPWEGGCLLRESFLERRV</sequence>
<dbReference type="InterPro" id="IPR018114">
    <property type="entry name" value="TRYPSIN_HIS"/>
</dbReference>
<dbReference type="InterPro" id="IPR043504">
    <property type="entry name" value="Peptidase_S1_PA_chymotrypsin"/>
</dbReference>
<organism evidence="3">
    <name type="scientific">Castor canadensis</name>
    <name type="common">American beaver</name>
    <dbReference type="NCBI Taxonomy" id="51338"/>
    <lineage>
        <taxon>Eukaryota</taxon>
        <taxon>Metazoa</taxon>
        <taxon>Chordata</taxon>
        <taxon>Craniata</taxon>
        <taxon>Vertebrata</taxon>
        <taxon>Euteleostomi</taxon>
        <taxon>Mammalia</taxon>
        <taxon>Eutheria</taxon>
        <taxon>Euarchontoglires</taxon>
        <taxon>Glires</taxon>
        <taxon>Rodentia</taxon>
        <taxon>Castorimorpha</taxon>
        <taxon>Castoridae</taxon>
        <taxon>Castor</taxon>
    </lineage>
</organism>
<dbReference type="PANTHER" id="PTHR24271:SF94">
    <property type="entry name" value="KALLIKREIN-2"/>
    <property type="match status" value="1"/>
</dbReference>
<dbReference type="CDD" id="cd00190">
    <property type="entry name" value="Tryp_SPc"/>
    <property type="match status" value="1"/>
</dbReference>
<dbReference type="SMART" id="SM00020">
    <property type="entry name" value="Tryp_SPc"/>
    <property type="match status" value="1"/>
</dbReference>
<evidence type="ECO:0000256" key="1">
    <source>
        <dbReference type="ARBA" id="ARBA00023157"/>
    </source>
</evidence>
<dbReference type="GO" id="GO:0030141">
    <property type="term" value="C:secretory granule"/>
    <property type="evidence" value="ECO:0007669"/>
    <property type="project" value="TreeGrafter"/>
</dbReference>
<dbReference type="Pfam" id="PF00089">
    <property type="entry name" value="Trypsin"/>
    <property type="match status" value="2"/>
</dbReference>
<dbReference type="GO" id="GO:0003073">
    <property type="term" value="P:regulation of systemic arterial blood pressure"/>
    <property type="evidence" value="ECO:0007669"/>
    <property type="project" value="TreeGrafter"/>
</dbReference>
<accession>A0A8C0W0G1</accession>
<protein>
    <recommendedName>
        <fullName evidence="2">Peptidase S1 domain-containing protein</fullName>
    </recommendedName>
</protein>
<evidence type="ECO:0000313" key="3">
    <source>
        <dbReference type="Ensembl" id="ENSCCNP00000003831.1"/>
    </source>
</evidence>
<proteinExistence type="predicted"/>
<gene>
    <name evidence="3" type="primary">LOC109683867</name>
</gene>
<dbReference type="PROSITE" id="PS00134">
    <property type="entry name" value="TRYPSIN_HIS"/>
    <property type="match status" value="1"/>
</dbReference>
<dbReference type="Gene3D" id="2.40.10.10">
    <property type="entry name" value="Trypsin-like serine proteases"/>
    <property type="match status" value="4"/>
</dbReference>
<dbReference type="PROSITE" id="PS50240">
    <property type="entry name" value="TRYPSIN_DOM"/>
    <property type="match status" value="1"/>
</dbReference>
<dbReference type="SUPFAM" id="SSF50494">
    <property type="entry name" value="Trypsin-like serine proteases"/>
    <property type="match status" value="1"/>
</dbReference>
<feature type="domain" description="Peptidase S1" evidence="2">
    <location>
        <begin position="23"/>
        <end position="193"/>
    </location>
</feature>
<name>A0A8C0W0G1_CASCN</name>
<dbReference type="GO" id="GO:0004252">
    <property type="term" value="F:serine-type endopeptidase activity"/>
    <property type="evidence" value="ECO:0007669"/>
    <property type="project" value="InterPro"/>
</dbReference>
<dbReference type="PANTHER" id="PTHR24271">
    <property type="entry name" value="KALLIKREIN-RELATED"/>
    <property type="match status" value="1"/>
</dbReference>
<dbReference type="GO" id="GO:0031638">
    <property type="term" value="P:zymogen activation"/>
    <property type="evidence" value="ECO:0007669"/>
    <property type="project" value="TreeGrafter"/>
</dbReference>
<dbReference type="InterPro" id="IPR009003">
    <property type="entry name" value="Peptidase_S1_PA"/>
</dbReference>
<evidence type="ECO:0000259" key="2">
    <source>
        <dbReference type="PROSITE" id="PS50240"/>
    </source>
</evidence>
<dbReference type="AlphaFoldDB" id="A0A8C0W0G1"/>
<dbReference type="Ensembl" id="ENSCCNT00000005009.1">
    <property type="protein sequence ID" value="ENSCCNP00000003831.1"/>
    <property type="gene ID" value="ENSCCNG00000001163.1"/>
</dbReference>